<evidence type="ECO:0008006" key="3">
    <source>
        <dbReference type="Google" id="ProtNLM"/>
    </source>
</evidence>
<evidence type="ECO:0000313" key="2">
    <source>
        <dbReference type="Proteomes" id="UP000501534"/>
    </source>
</evidence>
<dbReference type="AlphaFoldDB" id="A0A6M4GUF5"/>
<sequence>MKLAGVDGCKGGWIYVLEGPSGVSAGVEGDLEALMRQLSGCKVVCVDIPIGFSNEGQRDCDRAARQMLGRPRGSSVFSPAVRSVVEMNVNDYRALCEEHRRVDGRGLSQQSVAILPKMREVDVYLRAHPDCLDVVREVHPEVCFAAWNGGTPMQLRKSLSAGAAEREAIVDSSWPGFRSGLVVRGGPYARDDLNDAIAALWTARRVAKSAASPLGGGARDSRNLPMEIWY</sequence>
<dbReference type="Pfam" id="PF04250">
    <property type="entry name" value="DUF429"/>
    <property type="match status" value="1"/>
</dbReference>
<reference evidence="1 2" key="1">
    <citation type="submission" date="2020-04" db="EMBL/GenBank/DDBJ databases">
        <title>Usitatibacter rugosus gen. nov., sp. nov. and Usitatibacter palustris sp. nov., novel members of Usitatibacteraceae fam. nov. within the order Nitrosomonadales isolated from soil.</title>
        <authorList>
            <person name="Huber K.J."/>
            <person name="Neumann-Schaal M."/>
            <person name="Geppert A."/>
            <person name="Luckner M."/>
            <person name="Wanner G."/>
            <person name="Overmann J."/>
        </authorList>
    </citation>
    <scope>NUCLEOTIDE SEQUENCE [LARGE SCALE GENOMIC DNA]</scope>
    <source>
        <strain evidence="1 2">0125_3</strain>
    </source>
</reference>
<name>A0A6M4GUF5_9PROT</name>
<accession>A0A6M4GUF5</accession>
<dbReference type="KEGG" id="uru:DSM104443_01552"/>
<dbReference type="Proteomes" id="UP000501534">
    <property type="component" value="Chromosome"/>
</dbReference>
<gene>
    <name evidence="1" type="ORF">DSM104443_01552</name>
</gene>
<dbReference type="EMBL" id="CP053069">
    <property type="protein sequence ID" value="QJR10488.1"/>
    <property type="molecule type" value="Genomic_DNA"/>
</dbReference>
<dbReference type="InterPro" id="IPR007362">
    <property type="entry name" value="DUF429"/>
</dbReference>
<keyword evidence="2" id="KW-1185">Reference proteome</keyword>
<dbReference type="RefSeq" id="WP_171091037.1">
    <property type="nucleotide sequence ID" value="NZ_CP053069.1"/>
</dbReference>
<evidence type="ECO:0000313" key="1">
    <source>
        <dbReference type="EMBL" id="QJR10488.1"/>
    </source>
</evidence>
<protein>
    <recommendedName>
        <fullName evidence="3">RNase H-like nuclease</fullName>
    </recommendedName>
</protein>
<organism evidence="1 2">
    <name type="scientific">Usitatibacter rugosus</name>
    <dbReference type="NCBI Taxonomy" id="2732067"/>
    <lineage>
        <taxon>Bacteria</taxon>
        <taxon>Pseudomonadati</taxon>
        <taxon>Pseudomonadota</taxon>
        <taxon>Betaproteobacteria</taxon>
        <taxon>Nitrosomonadales</taxon>
        <taxon>Usitatibacteraceae</taxon>
        <taxon>Usitatibacter</taxon>
    </lineage>
</organism>
<proteinExistence type="predicted"/>